<dbReference type="PANTHER" id="PTHR33444">
    <property type="entry name" value="SI:DKEY-19B23.12-RELATED"/>
    <property type="match status" value="1"/>
</dbReference>
<accession>A0A821H021</accession>
<dbReference type="EMBL" id="CAJOBR010002370">
    <property type="protein sequence ID" value="CAF4676988.1"/>
    <property type="molecule type" value="Genomic_DNA"/>
</dbReference>
<dbReference type="InterPro" id="IPR040350">
    <property type="entry name" value="TMEM272"/>
</dbReference>
<keyword evidence="2" id="KW-1133">Transmembrane helix</keyword>
<keyword evidence="2" id="KW-0812">Transmembrane</keyword>
<feature type="region of interest" description="Disordered" evidence="1">
    <location>
        <begin position="1"/>
        <end position="21"/>
    </location>
</feature>
<dbReference type="AlphaFoldDB" id="A0A821H021"/>
<dbReference type="EMBL" id="CAJNYT010000161">
    <property type="protein sequence ID" value="CAF3335821.1"/>
    <property type="molecule type" value="Genomic_DNA"/>
</dbReference>
<feature type="transmembrane region" description="Helical" evidence="2">
    <location>
        <begin position="163"/>
        <end position="181"/>
    </location>
</feature>
<dbReference type="PANTHER" id="PTHR33444:SF7">
    <property type="entry name" value="TRANSMEMBRANE PROTEIN 272"/>
    <property type="match status" value="1"/>
</dbReference>
<evidence type="ECO:0000313" key="5">
    <source>
        <dbReference type="Proteomes" id="UP000663848"/>
    </source>
</evidence>
<feature type="transmembrane region" description="Helical" evidence="2">
    <location>
        <begin position="76"/>
        <end position="106"/>
    </location>
</feature>
<name>A0A821H021_9BILA</name>
<keyword evidence="2" id="KW-0472">Membrane</keyword>
<evidence type="ECO:0000256" key="1">
    <source>
        <dbReference type="SAM" id="MobiDB-lite"/>
    </source>
</evidence>
<evidence type="ECO:0000313" key="4">
    <source>
        <dbReference type="EMBL" id="CAF4676988.1"/>
    </source>
</evidence>
<reference evidence="4" key="1">
    <citation type="submission" date="2021-02" db="EMBL/GenBank/DDBJ databases">
        <authorList>
            <person name="Nowell W R."/>
        </authorList>
    </citation>
    <scope>NUCLEOTIDE SEQUENCE</scope>
</reference>
<organism evidence="4 5">
    <name type="scientific">Rotaria socialis</name>
    <dbReference type="NCBI Taxonomy" id="392032"/>
    <lineage>
        <taxon>Eukaryota</taxon>
        <taxon>Metazoa</taxon>
        <taxon>Spiralia</taxon>
        <taxon>Gnathifera</taxon>
        <taxon>Rotifera</taxon>
        <taxon>Eurotatoria</taxon>
        <taxon>Bdelloidea</taxon>
        <taxon>Philodinida</taxon>
        <taxon>Philodinidae</taxon>
        <taxon>Rotaria</taxon>
    </lineage>
</organism>
<feature type="transmembrane region" description="Helical" evidence="2">
    <location>
        <begin position="112"/>
        <end position="142"/>
    </location>
</feature>
<feature type="transmembrane region" description="Helical" evidence="2">
    <location>
        <begin position="37"/>
        <end position="64"/>
    </location>
</feature>
<feature type="compositionally biased region" description="Basic and acidic residues" evidence="1">
    <location>
        <begin position="1"/>
        <end position="20"/>
    </location>
</feature>
<evidence type="ECO:0000313" key="3">
    <source>
        <dbReference type="EMBL" id="CAF3335821.1"/>
    </source>
</evidence>
<gene>
    <name evidence="3" type="ORF">GRG538_LOCUS4149</name>
    <name evidence="4" type="ORF">QYT958_LOCUS16393</name>
</gene>
<proteinExistence type="predicted"/>
<comment type="caution">
    <text evidence="4">The sequence shown here is derived from an EMBL/GenBank/DDBJ whole genome shotgun (WGS) entry which is preliminary data.</text>
</comment>
<protein>
    <submittedName>
        <fullName evidence="4">Uncharacterized protein</fullName>
    </submittedName>
</protein>
<sequence length="211" mass="24660">MNEEMYPDRVSTKPERENINPEKPPNRWLNALLATNAVTSVIGLIILFLLLGIPVSMLVIGVRYQHRHFCPIEPRISLFLTVGGGVTLGYFVLSIVLSLITMFLYYTRSFKILVPATVLAMITMLIQIFLFIWVIIGSVWTFSIYNDVEYTNPRRWRKYCDETLYMFTFIYLIIIIVLWAIQCCVRCFFGIFHARQDTQLDLFLYHHCISV</sequence>
<dbReference type="Proteomes" id="UP000663848">
    <property type="component" value="Unassembled WGS sequence"/>
</dbReference>
<evidence type="ECO:0000256" key="2">
    <source>
        <dbReference type="SAM" id="Phobius"/>
    </source>
</evidence>
<dbReference type="Proteomes" id="UP000663872">
    <property type="component" value="Unassembled WGS sequence"/>
</dbReference>